<keyword evidence="2" id="KW-1185">Reference proteome</keyword>
<dbReference type="HOGENOM" id="CLU_2740357_0_0_1"/>
<evidence type="ECO:0000313" key="2">
    <source>
        <dbReference type="Proteomes" id="UP000005426"/>
    </source>
</evidence>
<reference evidence="1 2" key="1">
    <citation type="journal article" date="2011" name="Genome Biol.">
        <title>Comparative genome sequence analysis underscores mycoparasitism as the ancestral life style of Trichoderma.</title>
        <authorList>
            <person name="Kubicek C.P."/>
            <person name="Herrera-Estrella A."/>
            <person name="Seidl-Seiboth V."/>
            <person name="Martinez D.A."/>
            <person name="Druzhinina I.S."/>
            <person name="Thon M."/>
            <person name="Zeilinger S."/>
            <person name="Casas-Flores S."/>
            <person name="Horwitz B.A."/>
            <person name="Mukherjee P.K."/>
            <person name="Mukherjee M."/>
            <person name="Kredics L."/>
            <person name="Alcaraz L.D."/>
            <person name="Aerts A."/>
            <person name="Antal Z."/>
            <person name="Atanasova L."/>
            <person name="Cervantes-Badillo M.G."/>
            <person name="Challacombe J."/>
            <person name="Chertkov O."/>
            <person name="McCluskey K."/>
            <person name="Coulpier F."/>
            <person name="Deshpande N."/>
            <person name="von Doehren H."/>
            <person name="Ebbole D.J."/>
            <person name="Esquivel-Naranjo E.U."/>
            <person name="Fekete E."/>
            <person name="Flipphi M."/>
            <person name="Glaser F."/>
            <person name="Gomez-Rodriguez E.Y."/>
            <person name="Gruber S."/>
            <person name="Han C."/>
            <person name="Henrissat B."/>
            <person name="Hermosa R."/>
            <person name="Hernandez-Onate M."/>
            <person name="Karaffa L."/>
            <person name="Kosti I."/>
            <person name="Le Crom S."/>
            <person name="Lindquist E."/>
            <person name="Lucas S."/>
            <person name="Luebeck M."/>
            <person name="Luebeck P.S."/>
            <person name="Margeot A."/>
            <person name="Metz B."/>
            <person name="Misra M."/>
            <person name="Nevalainen H."/>
            <person name="Omann M."/>
            <person name="Packer N."/>
            <person name="Perrone G."/>
            <person name="Uresti-Rivera E.E."/>
            <person name="Salamov A."/>
            <person name="Schmoll M."/>
            <person name="Seiboth B."/>
            <person name="Shapiro H."/>
            <person name="Sukno S."/>
            <person name="Tamayo-Ramos J.A."/>
            <person name="Tisch D."/>
            <person name="Wiest A."/>
            <person name="Wilkinson H.H."/>
            <person name="Zhang M."/>
            <person name="Coutinho P.M."/>
            <person name="Kenerley C.M."/>
            <person name="Monte E."/>
            <person name="Baker S.E."/>
            <person name="Grigoriev I.V."/>
        </authorList>
    </citation>
    <scope>NUCLEOTIDE SEQUENCE [LARGE SCALE GENOMIC DNA]</scope>
    <source>
        <strain evidence="2">ATCC 20476 / IMI 206040</strain>
    </source>
</reference>
<dbReference type="EMBL" id="ABDG02000026">
    <property type="protein sequence ID" value="EHK43212.1"/>
    <property type="molecule type" value="Genomic_DNA"/>
</dbReference>
<evidence type="ECO:0000313" key="1">
    <source>
        <dbReference type="EMBL" id="EHK43212.1"/>
    </source>
</evidence>
<comment type="caution">
    <text evidence="1">The sequence shown here is derived from an EMBL/GenBank/DDBJ whole genome shotgun (WGS) entry which is preliminary data.</text>
</comment>
<sequence length="71" mass="7884">MMARPVKSHPGMASSWNGLEECAARSNFSVSQAISNAVRVSCILDAGARRRWQGFWGLWGLWGFWDRRGGG</sequence>
<gene>
    <name evidence="1" type="ORF">TRIATDRAFT_258448</name>
</gene>
<proteinExistence type="predicted"/>
<dbReference type="AlphaFoldDB" id="G9P0R1"/>
<name>G9P0R1_HYPAI</name>
<dbReference type="Proteomes" id="UP000005426">
    <property type="component" value="Unassembled WGS sequence"/>
</dbReference>
<organism evidence="1 2">
    <name type="scientific">Hypocrea atroviridis (strain ATCC 20476 / IMI 206040)</name>
    <name type="common">Trichoderma atroviride</name>
    <dbReference type="NCBI Taxonomy" id="452589"/>
    <lineage>
        <taxon>Eukaryota</taxon>
        <taxon>Fungi</taxon>
        <taxon>Dikarya</taxon>
        <taxon>Ascomycota</taxon>
        <taxon>Pezizomycotina</taxon>
        <taxon>Sordariomycetes</taxon>
        <taxon>Hypocreomycetidae</taxon>
        <taxon>Hypocreales</taxon>
        <taxon>Hypocreaceae</taxon>
        <taxon>Trichoderma</taxon>
    </lineage>
</organism>
<protein>
    <submittedName>
        <fullName evidence="1">Uncharacterized protein</fullName>
    </submittedName>
</protein>
<accession>G9P0R1</accession>